<name>A0A2W6N857_9BACL</name>
<dbReference type="RefSeq" id="WP_111273669.1">
    <property type="nucleotide sequence ID" value="NZ_QKWW01000133.1"/>
</dbReference>
<dbReference type="EMBL" id="QKWW01000133">
    <property type="protein sequence ID" value="PZT52084.1"/>
    <property type="molecule type" value="Genomic_DNA"/>
</dbReference>
<gene>
    <name evidence="1" type="ORF">DN757_29230</name>
</gene>
<proteinExistence type="predicted"/>
<evidence type="ECO:0000313" key="1">
    <source>
        <dbReference type="EMBL" id="PZT52084.1"/>
    </source>
</evidence>
<reference evidence="1 2" key="1">
    <citation type="submission" date="2018-06" db="EMBL/GenBank/DDBJ databases">
        <title>Isolation of heavy metals resistant Paenibacillus silvae NC2 from Gold-Copper mine in ZiJin, China.</title>
        <authorList>
            <person name="Xu J."/>
            <person name="Mazhar H.S."/>
            <person name="Rensing C."/>
        </authorList>
    </citation>
    <scope>NUCLEOTIDE SEQUENCE [LARGE SCALE GENOMIC DNA]</scope>
    <source>
        <strain evidence="1 2">NC2</strain>
    </source>
</reference>
<sequence length="114" mass="13101">MTRISVTLQSEASSKLLMTIKKHTGLGLSDIKTRTDNNAPLMDVDYVNNQEMEKMKDLVEALIDNDASIQLFEQDGDYKEELPLDHFMNSFGMSKQIAEDRERMDDILVEEDEK</sequence>
<dbReference type="Proteomes" id="UP000249204">
    <property type="component" value="Unassembled WGS sequence"/>
</dbReference>
<comment type="caution">
    <text evidence="1">The sequence shown here is derived from an EMBL/GenBank/DDBJ whole genome shotgun (WGS) entry which is preliminary data.</text>
</comment>
<dbReference type="AlphaFoldDB" id="A0A2W6N857"/>
<organism evidence="1 2">
    <name type="scientific">Paenibacillus silvae</name>
    <dbReference type="NCBI Taxonomy" id="1325358"/>
    <lineage>
        <taxon>Bacteria</taxon>
        <taxon>Bacillati</taxon>
        <taxon>Bacillota</taxon>
        <taxon>Bacilli</taxon>
        <taxon>Bacillales</taxon>
        <taxon>Paenibacillaceae</taxon>
        <taxon>Paenibacillus</taxon>
    </lineage>
</organism>
<protein>
    <submittedName>
        <fullName evidence="1">Uncharacterized protein</fullName>
    </submittedName>
</protein>
<evidence type="ECO:0000313" key="2">
    <source>
        <dbReference type="Proteomes" id="UP000249204"/>
    </source>
</evidence>
<accession>A0A2W6N857</accession>